<reference evidence="4" key="1">
    <citation type="journal article" date="2021" name="Nat. Commun.">
        <title>Genetic determinants of endophytism in the Arabidopsis root mycobiome.</title>
        <authorList>
            <person name="Mesny F."/>
            <person name="Miyauchi S."/>
            <person name="Thiergart T."/>
            <person name="Pickel B."/>
            <person name="Atanasova L."/>
            <person name="Karlsson M."/>
            <person name="Huettel B."/>
            <person name="Barry K.W."/>
            <person name="Haridas S."/>
            <person name="Chen C."/>
            <person name="Bauer D."/>
            <person name="Andreopoulos W."/>
            <person name="Pangilinan J."/>
            <person name="LaButti K."/>
            <person name="Riley R."/>
            <person name="Lipzen A."/>
            <person name="Clum A."/>
            <person name="Drula E."/>
            <person name="Henrissat B."/>
            <person name="Kohler A."/>
            <person name="Grigoriev I.V."/>
            <person name="Martin F.M."/>
            <person name="Hacquard S."/>
        </authorList>
    </citation>
    <scope>NUCLEOTIDE SEQUENCE</scope>
    <source>
        <strain evidence="4">MPI-SDFR-AT-0117</strain>
    </source>
</reference>
<comment type="caution">
    <text evidence="4">The sequence shown here is derived from an EMBL/GenBank/DDBJ whole genome shotgun (WGS) entry which is preliminary data.</text>
</comment>
<evidence type="ECO:0000313" key="4">
    <source>
        <dbReference type="EMBL" id="KAH6664003.1"/>
    </source>
</evidence>
<dbReference type="Gene3D" id="3.40.50.1820">
    <property type="entry name" value="alpha/beta hydrolase"/>
    <property type="match status" value="1"/>
</dbReference>
<dbReference type="EMBL" id="JAGSXJ010000041">
    <property type="protein sequence ID" value="KAH6664003.1"/>
    <property type="molecule type" value="Genomic_DNA"/>
</dbReference>
<evidence type="ECO:0000259" key="3">
    <source>
        <dbReference type="Pfam" id="PF12697"/>
    </source>
</evidence>
<keyword evidence="4" id="KW-0378">Hydrolase</keyword>
<gene>
    <name evidence="4" type="ORF">F5X68DRAFT_237399</name>
</gene>
<dbReference type="Proteomes" id="UP000770015">
    <property type="component" value="Unassembled WGS sequence"/>
</dbReference>
<comment type="similarity">
    <text evidence="1">Belongs to the polyketide transferase af380 family.</text>
</comment>
<keyword evidence="5" id="KW-1185">Reference proteome</keyword>
<dbReference type="GO" id="GO:0016787">
    <property type="term" value="F:hydrolase activity"/>
    <property type="evidence" value="ECO:0007669"/>
    <property type="project" value="UniProtKB-KW"/>
</dbReference>
<sequence>MKFFAKTSLAACAMATAAMAQNMSFGADNFYVSDHVTVEPITFQSLFRNSITGNLYIRNNITLGNAPAIVISHPMGAVKEQSANLYATKMAEQGFVTLSLDLPHWGGSEGEPRNGVSPDYYAEAFSAAVDYLGTVDGVDRNRIGGIGICGSGSFILSAAKIDSRLRAIATVSMYDMGGLHRNGLRLARSLEQRREAVASVATQRWAEVDGAPTAYDVGTVLELTPESDPIAREFFDFYRTSRGEFTPEGSSPNITTMPMQVSNVKFQNFYPLSDLDAISPRPLLFISGDQAHSREYSEYAYAGAIEPKELVWVADAGHVDLYDRTELIPFAKLTDFFRENLAAGVAAENCNK</sequence>
<proteinExistence type="inferred from homology"/>
<dbReference type="InterPro" id="IPR051411">
    <property type="entry name" value="Polyketide_trans_af380"/>
</dbReference>
<dbReference type="SUPFAM" id="SSF53474">
    <property type="entry name" value="alpha/beta-Hydrolases"/>
    <property type="match status" value="1"/>
</dbReference>
<dbReference type="PANTHER" id="PTHR47751">
    <property type="entry name" value="SUPERFAMILY HYDROLASE, PUTATIVE (AFU_ORTHOLOGUE AFUA_2G16580)-RELATED"/>
    <property type="match status" value="1"/>
</dbReference>
<dbReference type="InterPro" id="IPR000073">
    <property type="entry name" value="AB_hydrolase_1"/>
</dbReference>
<feature type="signal peptide" evidence="2">
    <location>
        <begin position="1"/>
        <end position="20"/>
    </location>
</feature>
<dbReference type="Gene3D" id="1.10.10.800">
    <property type="match status" value="1"/>
</dbReference>
<name>A0A9P8V134_9PEZI</name>
<keyword evidence="2" id="KW-0732">Signal</keyword>
<dbReference type="PANTHER" id="PTHR47751:SF1">
    <property type="entry name" value="SUPERFAMILY HYDROLASE, PUTATIVE (AFU_ORTHOLOGUE AFUA_2G16580)-RELATED"/>
    <property type="match status" value="1"/>
</dbReference>
<accession>A0A9P8V134</accession>
<evidence type="ECO:0000256" key="2">
    <source>
        <dbReference type="SAM" id="SignalP"/>
    </source>
</evidence>
<evidence type="ECO:0000313" key="5">
    <source>
        <dbReference type="Proteomes" id="UP000770015"/>
    </source>
</evidence>
<dbReference type="Pfam" id="PF12697">
    <property type="entry name" value="Abhydrolase_6"/>
    <property type="match status" value="1"/>
</dbReference>
<feature type="chain" id="PRO_5040362346" evidence="2">
    <location>
        <begin position="21"/>
        <end position="352"/>
    </location>
</feature>
<protein>
    <submittedName>
        <fullName evidence="4">Alpha/beta superfamily hydrolase</fullName>
    </submittedName>
</protein>
<dbReference type="AlphaFoldDB" id="A0A9P8V134"/>
<evidence type="ECO:0000256" key="1">
    <source>
        <dbReference type="ARBA" id="ARBA00029464"/>
    </source>
</evidence>
<organism evidence="4 5">
    <name type="scientific">Plectosphaerella plurivora</name>
    <dbReference type="NCBI Taxonomy" id="936078"/>
    <lineage>
        <taxon>Eukaryota</taxon>
        <taxon>Fungi</taxon>
        <taxon>Dikarya</taxon>
        <taxon>Ascomycota</taxon>
        <taxon>Pezizomycotina</taxon>
        <taxon>Sordariomycetes</taxon>
        <taxon>Hypocreomycetidae</taxon>
        <taxon>Glomerellales</taxon>
        <taxon>Plectosphaerellaceae</taxon>
        <taxon>Plectosphaerella</taxon>
    </lineage>
</organism>
<dbReference type="OrthoDB" id="2498029at2759"/>
<feature type="domain" description="AB hydrolase-1" evidence="3">
    <location>
        <begin position="92"/>
        <end position="322"/>
    </location>
</feature>
<dbReference type="InterPro" id="IPR029058">
    <property type="entry name" value="AB_hydrolase_fold"/>
</dbReference>